<feature type="region of interest" description="Disordered" evidence="1">
    <location>
        <begin position="234"/>
        <end position="264"/>
    </location>
</feature>
<dbReference type="RefSeq" id="WP_275111895.1">
    <property type="nucleotide sequence ID" value="NZ_JAKJSC010000015.1"/>
</dbReference>
<organism evidence="3 4">
    <name type="scientific">Paralabilibaculum antarcticum</name>
    <dbReference type="NCBI Taxonomy" id="2912572"/>
    <lineage>
        <taxon>Bacteria</taxon>
        <taxon>Pseudomonadati</taxon>
        <taxon>Bacteroidota</taxon>
        <taxon>Bacteroidia</taxon>
        <taxon>Marinilabiliales</taxon>
        <taxon>Marinifilaceae</taxon>
        <taxon>Paralabilibaculum</taxon>
    </lineage>
</organism>
<comment type="caution">
    <text evidence="3">The sequence shown here is derived from an EMBL/GenBank/DDBJ whole genome shotgun (WGS) entry which is preliminary data.</text>
</comment>
<keyword evidence="2" id="KW-1133">Transmembrane helix</keyword>
<protein>
    <recommendedName>
        <fullName evidence="5">DUF304 domain-containing protein</fullName>
    </recommendedName>
</protein>
<feature type="transmembrane region" description="Helical" evidence="2">
    <location>
        <begin position="71"/>
        <end position="93"/>
    </location>
</feature>
<evidence type="ECO:0008006" key="5">
    <source>
        <dbReference type="Google" id="ProtNLM"/>
    </source>
</evidence>
<name>A0ABT5VYS0_9BACT</name>
<proteinExistence type="predicted"/>
<evidence type="ECO:0000313" key="3">
    <source>
        <dbReference type="EMBL" id="MDE5420565.1"/>
    </source>
</evidence>
<evidence type="ECO:0000313" key="4">
    <source>
        <dbReference type="Proteomes" id="UP001528920"/>
    </source>
</evidence>
<feature type="compositionally biased region" description="Basic and acidic residues" evidence="1">
    <location>
        <begin position="255"/>
        <end position="264"/>
    </location>
</feature>
<evidence type="ECO:0000256" key="2">
    <source>
        <dbReference type="SAM" id="Phobius"/>
    </source>
</evidence>
<accession>A0ABT5VYS0</accession>
<evidence type="ECO:0000256" key="1">
    <source>
        <dbReference type="SAM" id="MobiDB-lite"/>
    </source>
</evidence>
<sequence length="264" mass="30735">MAVKKNSQNNRHQLFREVTHTQYTGIKKIGDKSPQSWLQKVIVPLDKYFYKGNMGGKTVTDEFVESHAQAYIAPLILGGITLLFIVFFSYDIVKHGFNESSNDNWFLLLYGFCWLILLFIIIYYFTMPKKEIILNRMDGTITFPGFMWKKNITMPFDKIKFSCTSGGPNFIGAYRLVIIRPDKAGSTLGFPFPGIDCYQDLAYLSWYMDKNRPLPPAEDLDGYRKKDFERRKKAKFKKPLYRSQIPTPEATPEQQAEREKIGKW</sequence>
<keyword evidence="2" id="KW-0472">Membrane</keyword>
<keyword evidence="4" id="KW-1185">Reference proteome</keyword>
<dbReference type="Proteomes" id="UP001528920">
    <property type="component" value="Unassembled WGS sequence"/>
</dbReference>
<keyword evidence="2" id="KW-0812">Transmembrane</keyword>
<gene>
    <name evidence="3" type="ORF">L3049_21445</name>
</gene>
<dbReference type="EMBL" id="JAKJSC010000015">
    <property type="protein sequence ID" value="MDE5420565.1"/>
    <property type="molecule type" value="Genomic_DNA"/>
</dbReference>
<reference evidence="3 4" key="1">
    <citation type="submission" date="2022-01" db="EMBL/GenBank/DDBJ databases">
        <title>Labilibaculum sp. nov, a marine bacterium isolated from Antarctica.</title>
        <authorList>
            <person name="Dai W."/>
        </authorList>
    </citation>
    <scope>NUCLEOTIDE SEQUENCE [LARGE SCALE GENOMIC DNA]</scope>
    <source>
        <strain evidence="3 4">DW002</strain>
    </source>
</reference>
<feature type="transmembrane region" description="Helical" evidence="2">
    <location>
        <begin position="105"/>
        <end position="126"/>
    </location>
</feature>